<evidence type="ECO:0000313" key="2">
    <source>
        <dbReference type="EMBL" id="MFC7361362.1"/>
    </source>
</evidence>
<comment type="caution">
    <text evidence="2">The sequence shown here is derived from an EMBL/GenBank/DDBJ whole genome shotgun (WGS) entry which is preliminary data.</text>
</comment>
<sequence>MKATFTLAAPGCHRREVLGDDDVSDAELAAMVADLWQVTEVELLDSEAETVDYDVPSILTGARTWVRGHADAGGGPRGFTLFVKRVHHWRHSPAFAFVPPEVGEWAGDSVPWRAEPLLYASDLADRLPAGLTMPRGLRVDERPDQTAVLWLEAVDADKIPWTTDDSVRAARLLGRLSGSRRVAPLAGIDPQPWHIDYFVAGRLGYTVLPGLHDDATWQHPAVSEHFGEMREDLTRTARHLDALAREYSVSRHLASHGDACPNNLLRRRGDPGFTLIDFGFWRPQPVGFDLSQLLVGDIQLGRQDAGDLPDRAAACVEAYAAGLADEGLEVPLAEVRRSHAVSLMLFNGLPSLPTEMIQEEAALEASGGVGDDFRAGFDHWARQRAGIARYALDVLAATEHAA</sequence>
<protein>
    <submittedName>
        <fullName evidence="2">Phosphotransferase</fullName>
    </submittedName>
</protein>
<evidence type="ECO:0000313" key="3">
    <source>
        <dbReference type="Proteomes" id="UP001596524"/>
    </source>
</evidence>
<dbReference type="InterPro" id="IPR002575">
    <property type="entry name" value="Aminoglycoside_PTrfase"/>
</dbReference>
<dbReference type="Pfam" id="PF01636">
    <property type="entry name" value="APH"/>
    <property type="match status" value="1"/>
</dbReference>
<accession>A0ABW2N5Q8</accession>
<keyword evidence="3" id="KW-1185">Reference proteome</keyword>
<dbReference type="InterPro" id="IPR011009">
    <property type="entry name" value="Kinase-like_dom_sf"/>
</dbReference>
<dbReference type="EMBL" id="JBHTCH010000017">
    <property type="protein sequence ID" value="MFC7361362.1"/>
    <property type="molecule type" value="Genomic_DNA"/>
</dbReference>
<name>A0ABW2N5Q8_9ACTN</name>
<evidence type="ECO:0000259" key="1">
    <source>
        <dbReference type="Pfam" id="PF01636"/>
    </source>
</evidence>
<feature type="domain" description="Aminoglycoside phosphotransferase" evidence="1">
    <location>
        <begin position="168"/>
        <end position="302"/>
    </location>
</feature>
<reference evidence="3" key="1">
    <citation type="journal article" date="2019" name="Int. J. Syst. Evol. Microbiol.">
        <title>The Global Catalogue of Microorganisms (GCM) 10K type strain sequencing project: providing services to taxonomists for standard genome sequencing and annotation.</title>
        <authorList>
            <consortium name="The Broad Institute Genomics Platform"/>
            <consortium name="The Broad Institute Genome Sequencing Center for Infectious Disease"/>
            <person name="Wu L."/>
            <person name="Ma J."/>
        </authorList>
    </citation>
    <scope>NUCLEOTIDE SEQUENCE [LARGE SCALE GENOMIC DNA]</scope>
    <source>
        <strain evidence="3">FCH27</strain>
    </source>
</reference>
<organism evidence="2 3">
    <name type="scientific">Nocardioides astragali</name>
    <dbReference type="NCBI Taxonomy" id="1776736"/>
    <lineage>
        <taxon>Bacteria</taxon>
        <taxon>Bacillati</taxon>
        <taxon>Actinomycetota</taxon>
        <taxon>Actinomycetes</taxon>
        <taxon>Propionibacteriales</taxon>
        <taxon>Nocardioidaceae</taxon>
        <taxon>Nocardioides</taxon>
    </lineage>
</organism>
<dbReference type="SUPFAM" id="SSF56112">
    <property type="entry name" value="Protein kinase-like (PK-like)"/>
    <property type="match status" value="1"/>
</dbReference>
<dbReference type="Proteomes" id="UP001596524">
    <property type="component" value="Unassembled WGS sequence"/>
</dbReference>
<dbReference type="RefSeq" id="WP_255890948.1">
    <property type="nucleotide sequence ID" value="NZ_JAFMZM010000004.1"/>
</dbReference>
<gene>
    <name evidence="2" type="ORF">ACFQO6_13895</name>
</gene>
<proteinExistence type="predicted"/>